<dbReference type="PROSITE" id="PS50088">
    <property type="entry name" value="ANK_REPEAT"/>
    <property type="match status" value="6"/>
</dbReference>
<feature type="repeat" description="ANK" evidence="3">
    <location>
        <begin position="301"/>
        <end position="333"/>
    </location>
</feature>
<dbReference type="Pfam" id="PF00023">
    <property type="entry name" value="Ank"/>
    <property type="match status" value="1"/>
</dbReference>
<feature type="repeat" description="ANK" evidence="3">
    <location>
        <begin position="126"/>
        <end position="160"/>
    </location>
</feature>
<dbReference type="InterPro" id="IPR002110">
    <property type="entry name" value="Ankyrin_rpt"/>
</dbReference>
<keyword evidence="2 3" id="KW-0040">ANK repeat</keyword>
<keyword evidence="8" id="KW-1185">Reference proteome</keyword>
<evidence type="ECO:0000313" key="8">
    <source>
        <dbReference type="Proteomes" id="UP000290037"/>
    </source>
</evidence>
<reference evidence="7" key="2">
    <citation type="submission" date="2016-11" db="EMBL/GenBank/DDBJ databases">
        <authorList>
            <person name="Varghese N."/>
            <person name="Submissions S."/>
        </authorList>
    </citation>
    <scope>NUCLEOTIDE SEQUENCE [LARGE SCALE GENOMIC DNA]</scope>
    <source>
        <strain evidence="7">DSM 19859</strain>
    </source>
</reference>
<feature type="chain" id="PRO_5012748208" evidence="4">
    <location>
        <begin position="22"/>
        <end position="499"/>
    </location>
</feature>
<evidence type="ECO:0000313" key="6">
    <source>
        <dbReference type="EMBL" id="SHI16252.1"/>
    </source>
</evidence>
<dbReference type="Pfam" id="PF12796">
    <property type="entry name" value="Ank_2"/>
    <property type="match status" value="3"/>
</dbReference>
<dbReference type="PANTHER" id="PTHR24198:SF165">
    <property type="entry name" value="ANKYRIN REPEAT-CONTAINING PROTEIN-RELATED"/>
    <property type="match status" value="1"/>
</dbReference>
<dbReference type="InterPro" id="IPR036770">
    <property type="entry name" value="Ankyrin_rpt-contain_sf"/>
</dbReference>
<dbReference type="PROSITE" id="PS50297">
    <property type="entry name" value="ANK_REP_REGION"/>
    <property type="match status" value="3"/>
</dbReference>
<evidence type="ECO:0000256" key="3">
    <source>
        <dbReference type="PROSITE-ProRule" id="PRU00023"/>
    </source>
</evidence>
<feature type="signal peptide" evidence="4">
    <location>
        <begin position="1"/>
        <end position="21"/>
    </location>
</feature>
<evidence type="ECO:0000313" key="7">
    <source>
        <dbReference type="Proteomes" id="UP000184240"/>
    </source>
</evidence>
<dbReference type="AlphaFoldDB" id="A0A1M5YW02"/>
<dbReference type="SUPFAM" id="SSF48403">
    <property type="entry name" value="Ankyrin repeat"/>
    <property type="match status" value="2"/>
</dbReference>
<dbReference type="Gene3D" id="1.25.40.20">
    <property type="entry name" value="Ankyrin repeat-containing domain"/>
    <property type="match status" value="2"/>
</dbReference>
<feature type="repeat" description="ANK" evidence="3">
    <location>
        <begin position="93"/>
        <end position="125"/>
    </location>
</feature>
<dbReference type="Proteomes" id="UP000184240">
    <property type="component" value="Unassembled WGS sequence"/>
</dbReference>
<evidence type="ECO:0000256" key="2">
    <source>
        <dbReference type="ARBA" id="ARBA00023043"/>
    </source>
</evidence>
<accession>A0A1M5YW02</accession>
<evidence type="ECO:0000256" key="1">
    <source>
        <dbReference type="ARBA" id="ARBA00022737"/>
    </source>
</evidence>
<dbReference type="Proteomes" id="UP000290037">
    <property type="component" value="Unassembled WGS sequence"/>
</dbReference>
<organism evidence="6 7">
    <name type="scientific">Leeuwenhoekiella palythoae</name>
    <dbReference type="NCBI Taxonomy" id="573501"/>
    <lineage>
        <taxon>Bacteria</taxon>
        <taxon>Pseudomonadati</taxon>
        <taxon>Bacteroidota</taxon>
        <taxon>Flavobacteriia</taxon>
        <taxon>Flavobacteriales</taxon>
        <taxon>Flavobacteriaceae</taxon>
        <taxon>Leeuwenhoekiella</taxon>
    </lineage>
</organism>
<evidence type="ECO:0000313" key="5">
    <source>
        <dbReference type="EMBL" id="RXG29597.1"/>
    </source>
</evidence>
<dbReference type="STRING" id="573501.SAMN04487999_2423"/>
<dbReference type="EMBL" id="QOVN01000003">
    <property type="protein sequence ID" value="RXG29597.1"/>
    <property type="molecule type" value="Genomic_DNA"/>
</dbReference>
<feature type="repeat" description="ANK" evidence="3">
    <location>
        <begin position="440"/>
        <end position="473"/>
    </location>
</feature>
<dbReference type="RefSeq" id="WP_072983385.1">
    <property type="nucleotide sequence ID" value="NZ_FQXT01000004.1"/>
</dbReference>
<protein>
    <submittedName>
        <fullName evidence="5 6">Ankyrin repeat</fullName>
    </submittedName>
</protein>
<gene>
    <name evidence="5" type="ORF">DSM01_1699</name>
    <name evidence="6" type="ORF">SAMN04487999_2423</name>
</gene>
<keyword evidence="4" id="KW-0732">Signal</keyword>
<dbReference type="PANTHER" id="PTHR24198">
    <property type="entry name" value="ANKYRIN REPEAT AND PROTEIN KINASE DOMAIN-CONTAINING PROTEIN"/>
    <property type="match status" value="1"/>
</dbReference>
<name>A0A1M5YW02_9FLAO</name>
<reference evidence="5 8" key="3">
    <citation type="submission" date="2018-07" db="EMBL/GenBank/DDBJ databases">
        <title>Leeuwenhoekiella genomics.</title>
        <authorList>
            <person name="Tahon G."/>
            <person name="Willems A."/>
        </authorList>
    </citation>
    <scope>NUCLEOTIDE SEQUENCE [LARGE SCALE GENOMIC DNA]</scope>
    <source>
        <strain evidence="5 8">LMG 24856</strain>
    </source>
</reference>
<dbReference type="EMBL" id="FQXT01000004">
    <property type="protein sequence ID" value="SHI16252.1"/>
    <property type="molecule type" value="Genomic_DNA"/>
</dbReference>
<feature type="repeat" description="ANK" evidence="3">
    <location>
        <begin position="334"/>
        <end position="366"/>
    </location>
</feature>
<dbReference type="SMART" id="SM00248">
    <property type="entry name" value="ANK"/>
    <property type="match status" value="9"/>
</dbReference>
<dbReference type="OrthoDB" id="2575953at2"/>
<proteinExistence type="predicted"/>
<sequence>MKSAQHIFGALMLFVGLTLSAQESNQLLSRDFWSNNPSLADVKASVAAGNDPSEPNGSNFDPVVLAITNDAPVEIVDYLFEQDGNSVNKLTHDGRTYIFWAAYRGNYPLVKKFADAGAQMDLVDDHGYSVLNFAANAGVTDTQIFDYLIAKGSDPKTEKNHNGANALLLNLPSQKDFKMVEYFESKGLSLQDTDDEGNNAFVYAARAGNVELMNKLVKKGIDPKVINKEGGNAILAAAQGTRRGSSPLSVFKYLEGLGIDPNVTTTSGTNPLHILAGRNKDMDIFSYFLAQGVDPTAVDGEGNTPLMYASMRNDLEVVKLFEAKTEDINHTNEEGASALSMAVAGNSPEVISYLLAEGADASIVDDKGNTLMTYLVDAYNPRSAADFDAKMALLQKEGVDFSATQKNQENMLLLAVKKNSLPLTKKALALDIDVNQADADGSTPLQIAALRADDTAILELLVANGADTTVTTDFGESVLDLANENEILTSSKARLDFLK</sequence>
<reference evidence="6" key="1">
    <citation type="submission" date="2016-11" db="EMBL/GenBank/DDBJ databases">
        <authorList>
            <person name="Jaros S."/>
            <person name="Januszkiewicz K."/>
            <person name="Wedrychowicz H."/>
        </authorList>
    </citation>
    <scope>NUCLEOTIDE SEQUENCE [LARGE SCALE GENOMIC DNA]</scope>
    <source>
        <strain evidence="6">DSM 19859</strain>
    </source>
</reference>
<keyword evidence="1" id="KW-0677">Repeat</keyword>
<feature type="repeat" description="ANK" evidence="3">
    <location>
        <begin position="196"/>
        <end position="228"/>
    </location>
</feature>
<evidence type="ECO:0000256" key="4">
    <source>
        <dbReference type="SAM" id="SignalP"/>
    </source>
</evidence>